<feature type="coiled-coil region" evidence="1">
    <location>
        <begin position="184"/>
        <end position="228"/>
    </location>
</feature>
<reference evidence="2 3" key="1">
    <citation type="journal article" date="2021" name="Nat. Commun.">
        <title>Genetic determinants of endophytism in the Arabidopsis root mycobiome.</title>
        <authorList>
            <person name="Mesny F."/>
            <person name="Miyauchi S."/>
            <person name="Thiergart T."/>
            <person name="Pickel B."/>
            <person name="Atanasova L."/>
            <person name="Karlsson M."/>
            <person name="Huettel B."/>
            <person name="Barry K.W."/>
            <person name="Haridas S."/>
            <person name="Chen C."/>
            <person name="Bauer D."/>
            <person name="Andreopoulos W."/>
            <person name="Pangilinan J."/>
            <person name="LaButti K."/>
            <person name="Riley R."/>
            <person name="Lipzen A."/>
            <person name="Clum A."/>
            <person name="Drula E."/>
            <person name="Henrissat B."/>
            <person name="Kohler A."/>
            <person name="Grigoriev I.V."/>
            <person name="Martin F.M."/>
            <person name="Hacquard S."/>
        </authorList>
    </citation>
    <scope>NUCLEOTIDE SEQUENCE [LARGE SCALE GENOMIC DNA]</scope>
    <source>
        <strain evidence="2 3">MPI-CAGE-CH-0241</strain>
    </source>
</reference>
<accession>A0A9P8VWP2</accession>
<keyword evidence="1" id="KW-0175">Coiled coil</keyword>
<evidence type="ECO:0000256" key="1">
    <source>
        <dbReference type="SAM" id="Coils"/>
    </source>
</evidence>
<dbReference type="EMBL" id="JAGPYM010000022">
    <property type="protein sequence ID" value="KAH6883880.1"/>
    <property type="molecule type" value="Genomic_DNA"/>
</dbReference>
<sequence length="294" mass="33403">MQDGAAVSSTGALGGLGEMAHPAIDGYGRLWTIETLDRSLSDAAQSIIASRRERISIYRALEDADAVCADLQHNNSNLSRECEHLRMQYNQMVEHYQTLYFQHESSNDDALENQTKSQVLKATIEDERALKQSLKLELQGFKHELAALKDWKTQELQARDLAINKLEEDIQERDIRLIQFAEIIVSLEKQSEAAAETIKGYQEQTAEIERLQIENQAYELASIKLREDMNAIESEAQSLKLVIQVLEKFHSEMKESHMQALEQLQEENNSLKDALQAVKSSQEVKSMDQIIAID</sequence>
<dbReference type="Proteomes" id="UP000777438">
    <property type="component" value="Unassembled WGS sequence"/>
</dbReference>
<gene>
    <name evidence="2" type="ORF">B0T10DRAFT_564923</name>
</gene>
<dbReference type="AlphaFoldDB" id="A0A9P8VWP2"/>
<name>A0A9P8VWP2_9HYPO</name>
<comment type="caution">
    <text evidence="2">The sequence shown here is derived from an EMBL/GenBank/DDBJ whole genome shotgun (WGS) entry which is preliminary data.</text>
</comment>
<organism evidence="2 3">
    <name type="scientific">Thelonectria olida</name>
    <dbReference type="NCBI Taxonomy" id="1576542"/>
    <lineage>
        <taxon>Eukaryota</taxon>
        <taxon>Fungi</taxon>
        <taxon>Dikarya</taxon>
        <taxon>Ascomycota</taxon>
        <taxon>Pezizomycotina</taxon>
        <taxon>Sordariomycetes</taxon>
        <taxon>Hypocreomycetidae</taxon>
        <taxon>Hypocreales</taxon>
        <taxon>Nectriaceae</taxon>
        <taxon>Thelonectria</taxon>
    </lineage>
</organism>
<evidence type="ECO:0000313" key="3">
    <source>
        <dbReference type="Proteomes" id="UP000777438"/>
    </source>
</evidence>
<proteinExistence type="predicted"/>
<feature type="coiled-coil region" evidence="1">
    <location>
        <begin position="61"/>
        <end position="88"/>
    </location>
</feature>
<keyword evidence="3" id="KW-1185">Reference proteome</keyword>
<feature type="coiled-coil region" evidence="1">
    <location>
        <begin position="254"/>
        <end position="281"/>
    </location>
</feature>
<evidence type="ECO:0000313" key="2">
    <source>
        <dbReference type="EMBL" id="KAH6883880.1"/>
    </source>
</evidence>
<protein>
    <submittedName>
        <fullName evidence="2">Uncharacterized protein</fullName>
    </submittedName>
</protein>